<dbReference type="GO" id="GO:0043138">
    <property type="term" value="F:3'-5' DNA helicase activity"/>
    <property type="evidence" value="ECO:0007669"/>
    <property type="project" value="UniProtKB-EC"/>
</dbReference>
<dbReference type="InterPro" id="IPR027417">
    <property type="entry name" value="P-loop_NTPase"/>
</dbReference>
<keyword evidence="3" id="KW-0227">DNA damage</keyword>
<evidence type="ECO:0000256" key="6">
    <source>
        <dbReference type="ARBA" id="ARBA00022839"/>
    </source>
</evidence>
<evidence type="ECO:0000256" key="2">
    <source>
        <dbReference type="ARBA" id="ARBA00022741"/>
    </source>
</evidence>
<evidence type="ECO:0000256" key="7">
    <source>
        <dbReference type="ARBA" id="ARBA00022840"/>
    </source>
</evidence>
<dbReference type="PANTHER" id="PTHR11070:SF2">
    <property type="entry name" value="ATP-DEPENDENT DNA HELICASE SRS2"/>
    <property type="match status" value="1"/>
</dbReference>
<dbReference type="GO" id="GO:0004527">
    <property type="term" value="F:exonuclease activity"/>
    <property type="evidence" value="ECO:0007669"/>
    <property type="project" value="UniProtKB-KW"/>
</dbReference>
<dbReference type="Gene3D" id="1.10.486.10">
    <property type="entry name" value="PCRA, domain 4"/>
    <property type="match status" value="1"/>
</dbReference>
<keyword evidence="1" id="KW-0540">Nuclease</keyword>
<reference evidence="18 19" key="1">
    <citation type="submission" date="2019-06" db="EMBL/GenBank/DDBJ databases">
        <title>Martelella lutilitoris sp. nov., isolated from a tidal mudflat.</title>
        <authorList>
            <person name="Kim Y.-J."/>
        </authorList>
    </citation>
    <scope>NUCLEOTIDE SEQUENCE [LARGE SCALE GENOMIC DNA]</scope>
    <source>
        <strain evidence="18 19">GH2-6</strain>
    </source>
</reference>
<dbReference type="AlphaFoldDB" id="A0A5C4JTN8"/>
<protein>
    <recommendedName>
        <fullName evidence="12">DNA 3'-5' helicase</fullName>
        <ecNumber evidence="12">5.6.2.4</ecNumber>
    </recommendedName>
    <alternativeName>
        <fullName evidence="13">DNA 3'-5' helicase II</fullName>
    </alternativeName>
</protein>
<keyword evidence="5 15" id="KW-0347">Helicase</keyword>
<evidence type="ECO:0000256" key="12">
    <source>
        <dbReference type="ARBA" id="ARBA00034808"/>
    </source>
</evidence>
<dbReference type="GO" id="GO:0005524">
    <property type="term" value="F:ATP binding"/>
    <property type="evidence" value="ECO:0007669"/>
    <property type="project" value="UniProtKB-UniRule"/>
</dbReference>
<dbReference type="GO" id="GO:0003677">
    <property type="term" value="F:DNA binding"/>
    <property type="evidence" value="ECO:0007669"/>
    <property type="project" value="UniProtKB-KW"/>
</dbReference>
<feature type="domain" description="UvrD-like helicase ATP-binding" evidence="16">
    <location>
        <begin position="15"/>
        <end position="499"/>
    </location>
</feature>
<accession>A0A5C4JTN8</accession>
<dbReference type="PANTHER" id="PTHR11070">
    <property type="entry name" value="UVRD / RECB / PCRA DNA HELICASE FAMILY MEMBER"/>
    <property type="match status" value="1"/>
</dbReference>
<dbReference type="Pfam" id="PF12705">
    <property type="entry name" value="PDDEXK_1"/>
    <property type="match status" value="1"/>
</dbReference>
<evidence type="ECO:0000256" key="14">
    <source>
        <dbReference type="ARBA" id="ARBA00048988"/>
    </source>
</evidence>
<keyword evidence="4 15" id="KW-0378">Hydrolase</keyword>
<dbReference type="InterPro" id="IPR014017">
    <property type="entry name" value="DNA_helicase_UvrD-like_C"/>
</dbReference>
<evidence type="ECO:0000259" key="16">
    <source>
        <dbReference type="PROSITE" id="PS51198"/>
    </source>
</evidence>
<feature type="domain" description="UvrD-like helicase C-terminal" evidence="17">
    <location>
        <begin position="524"/>
        <end position="807"/>
    </location>
</feature>
<dbReference type="NCBIfam" id="TIGR02784">
    <property type="entry name" value="addA_alphas"/>
    <property type="match status" value="1"/>
</dbReference>
<keyword evidence="19" id="KW-1185">Reference proteome</keyword>
<dbReference type="EMBL" id="VCLB01000003">
    <property type="protein sequence ID" value="TNB48773.1"/>
    <property type="molecule type" value="Genomic_DNA"/>
</dbReference>
<dbReference type="InterPro" id="IPR011604">
    <property type="entry name" value="PDDEXK-like_dom_sf"/>
</dbReference>
<dbReference type="InterPro" id="IPR038726">
    <property type="entry name" value="PDDEXK_AddAB-type"/>
</dbReference>
<sequence>MTDDPNLDASSEDWLSWTTGRQRLASDPARTVWVSANAGSGKTHVLTQRVVRLLLAGARPSAILCLTYTKAAASEMSNRVFARLADWAVLPEADLAAEIEAIEGARPDALKIAVARRLFAHALETPGGLKIQTIHAFCESLLHRFPLEANVAGHFSVLDDIAAATLLADARRQLLTATASREDPALTEAFQTVLDIADDSGLEKLLGEIVGARHALRPFLEAARRKNGLDAALRAAYGFDDDTDEAAVAGEAWPLAGLENLAALITIARDDGGSRAAGFADALQAAVEASDAITRFAALESAFLTAAGVPKAQSTLVFKSLRVKAPELGEAVVAAAAQVFAIRDRLNRYRIFEKTLAALILADRLDARYEALKQRRGKLDFEDLIARTAALLSRADAGPWVHYKLDQGIDHILVDEAQDTAPLQWDVVRALSEDFFTGEGARPGLRTMFAVGDEKQSIYSFQGARPERFAAEGRLTEKRVTSIAADFSKIGLPLSFRSTASVLSAVDCVFSVPENRKGLSAEGEDTVHVSNRIGHPGSVEAWEMIAPEDREDEEDWTAPFDATPEQAPAAILARRIAHRISEMIGQEMIVEKDRARPVRAGDILVLVRKRDAFVNALTRALKAPHDIPVAGADRLRLADHIAVKDLIALGRFAVLPEDDLSLAALFKSPLLGLSEDELFSVAARRERGEHVWSALRRLSAAGDETFGETVATLERVIAAARRKSAFDFYADILAREGGRRAFLARLGSEAGDILDEFLNAAKDHEDNGLPGLQSFLDVMEEGGLEIKREQDKGRDEVRIMTVHASKGLEAPVVFLVDSGGKPFVASHLSGFRMMEAGLPVWHSAKKEADSSVLADIARREDEAKEEYRRLLYVAMTRAADRLFVTGYRGKTQAPDCWHRLVWSALEADEKERAQPIEVAGSAGESWPGLLWQEKIPPRCFAREAGTQGEGNALPPLPAALTEPFREEVRPAPPLSPSRAGLEVEDPPPVTASPLFGGPRANIALERGRLVHRLMQVLPGFEPAEREAACRRYLARAAFHLPEEENDAILKGVMAVIDDPELAPVFSSSARAEVSVTGTVRLEAGDFTVSGRLDRLAVLSDRVVLVDFKTNRNPPEAGEAAPFSHVAQMAVYRELLAPLYPGKAVECLLVYTETTGTRRLSEEELSAALASLSTK</sequence>
<evidence type="ECO:0000256" key="5">
    <source>
        <dbReference type="ARBA" id="ARBA00022806"/>
    </source>
</evidence>
<evidence type="ECO:0000256" key="9">
    <source>
        <dbReference type="ARBA" id="ARBA00023204"/>
    </source>
</evidence>
<dbReference type="GO" id="GO:0005829">
    <property type="term" value="C:cytosol"/>
    <property type="evidence" value="ECO:0007669"/>
    <property type="project" value="TreeGrafter"/>
</dbReference>
<gene>
    <name evidence="18" type="primary">addA</name>
    <name evidence="18" type="ORF">FF124_06505</name>
</gene>
<dbReference type="Pfam" id="PF00580">
    <property type="entry name" value="UvrD-helicase"/>
    <property type="match status" value="1"/>
</dbReference>
<dbReference type="PROSITE" id="PS51217">
    <property type="entry name" value="UVRD_HELICASE_CTER"/>
    <property type="match status" value="1"/>
</dbReference>
<dbReference type="GO" id="GO:0000725">
    <property type="term" value="P:recombinational repair"/>
    <property type="evidence" value="ECO:0007669"/>
    <property type="project" value="TreeGrafter"/>
</dbReference>
<keyword evidence="2 15" id="KW-0547">Nucleotide-binding</keyword>
<keyword evidence="10" id="KW-0413">Isomerase</keyword>
<evidence type="ECO:0000313" key="18">
    <source>
        <dbReference type="EMBL" id="TNB48773.1"/>
    </source>
</evidence>
<dbReference type="InterPro" id="IPR014151">
    <property type="entry name" value="DNA_helicase_AddA"/>
</dbReference>
<organism evidence="18 19">
    <name type="scientific">Martelella lutilitoris</name>
    <dbReference type="NCBI Taxonomy" id="2583532"/>
    <lineage>
        <taxon>Bacteria</taxon>
        <taxon>Pseudomonadati</taxon>
        <taxon>Pseudomonadota</taxon>
        <taxon>Alphaproteobacteria</taxon>
        <taxon>Hyphomicrobiales</taxon>
        <taxon>Aurantimonadaceae</taxon>
        <taxon>Martelella</taxon>
    </lineage>
</organism>
<evidence type="ECO:0000259" key="17">
    <source>
        <dbReference type="PROSITE" id="PS51217"/>
    </source>
</evidence>
<name>A0A5C4JTN8_9HYPH</name>
<evidence type="ECO:0000256" key="11">
    <source>
        <dbReference type="ARBA" id="ARBA00034617"/>
    </source>
</evidence>
<evidence type="ECO:0000256" key="4">
    <source>
        <dbReference type="ARBA" id="ARBA00022801"/>
    </source>
</evidence>
<proteinExistence type="predicted"/>
<evidence type="ECO:0000256" key="1">
    <source>
        <dbReference type="ARBA" id="ARBA00022722"/>
    </source>
</evidence>
<feature type="binding site" evidence="15">
    <location>
        <begin position="36"/>
        <end position="43"/>
    </location>
    <ligand>
        <name>ATP</name>
        <dbReference type="ChEBI" id="CHEBI:30616"/>
    </ligand>
</feature>
<evidence type="ECO:0000256" key="15">
    <source>
        <dbReference type="PROSITE-ProRule" id="PRU00560"/>
    </source>
</evidence>
<dbReference type="InterPro" id="IPR014016">
    <property type="entry name" value="UvrD-like_ATP-bd"/>
</dbReference>
<dbReference type="Gene3D" id="3.90.320.10">
    <property type="match status" value="1"/>
</dbReference>
<evidence type="ECO:0000256" key="8">
    <source>
        <dbReference type="ARBA" id="ARBA00023125"/>
    </source>
</evidence>
<evidence type="ECO:0000256" key="3">
    <source>
        <dbReference type="ARBA" id="ARBA00022763"/>
    </source>
</evidence>
<dbReference type="SUPFAM" id="SSF52540">
    <property type="entry name" value="P-loop containing nucleoside triphosphate hydrolases"/>
    <property type="match status" value="1"/>
</dbReference>
<dbReference type="OrthoDB" id="9810135at2"/>
<dbReference type="InterPro" id="IPR000212">
    <property type="entry name" value="DNA_helicase_UvrD/REP"/>
</dbReference>
<evidence type="ECO:0000313" key="19">
    <source>
        <dbReference type="Proteomes" id="UP000307874"/>
    </source>
</evidence>
<keyword evidence="8" id="KW-0238">DNA-binding</keyword>
<dbReference type="Gene3D" id="3.40.50.300">
    <property type="entry name" value="P-loop containing nucleotide triphosphate hydrolases"/>
    <property type="match status" value="4"/>
</dbReference>
<keyword evidence="9" id="KW-0234">DNA repair</keyword>
<dbReference type="Pfam" id="PF13361">
    <property type="entry name" value="UvrD_C"/>
    <property type="match status" value="1"/>
</dbReference>
<dbReference type="GO" id="GO:0033202">
    <property type="term" value="C:DNA helicase complex"/>
    <property type="evidence" value="ECO:0007669"/>
    <property type="project" value="TreeGrafter"/>
</dbReference>
<comment type="catalytic activity">
    <reaction evidence="11">
        <text>Couples ATP hydrolysis with the unwinding of duplex DNA by translocating in the 3'-5' direction.</text>
        <dbReference type="EC" id="5.6.2.4"/>
    </reaction>
</comment>
<dbReference type="EC" id="5.6.2.4" evidence="12"/>
<evidence type="ECO:0000256" key="10">
    <source>
        <dbReference type="ARBA" id="ARBA00023235"/>
    </source>
</evidence>
<comment type="caution">
    <text evidence="18">The sequence shown here is derived from an EMBL/GenBank/DDBJ whole genome shotgun (WGS) entry which is preliminary data.</text>
</comment>
<comment type="catalytic activity">
    <reaction evidence="14">
        <text>ATP + H2O = ADP + phosphate + H(+)</text>
        <dbReference type="Rhea" id="RHEA:13065"/>
        <dbReference type="ChEBI" id="CHEBI:15377"/>
        <dbReference type="ChEBI" id="CHEBI:15378"/>
        <dbReference type="ChEBI" id="CHEBI:30616"/>
        <dbReference type="ChEBI" id="CHEBI:43474"/>
        <dbReference type="ChEBI" id="CHEBI:456216"/>
        <dbReference type="EC" id="5.6.2.4"/>
    </reaction>
</comment>
<dbReference type="PROSITE" id="PS51198">
    <property type="entry name" value="UVRD_HELICASE_ATP_BIND"/>
    <property type="match status" value="1"/>
</dbReference>
<dbReference type="Proteomes" id="UP000307874">
    <property type="component" value="Unassembled WGS sequence"/>
</dbReference>
<keyword evidence="6" id="KW-0269">Exonuclease</keyword>
<keyword evidence="7 15" id="KW-0067">ATP-binding</keyword>
<dbReference type="RefSeq" id="WP_138747677.1">
    <property type="nucleotide sequence ID" value="NZ_VCLB01000003.1"/>
</dbReference>
<evidence type="ECO:0000256" key="13">
    <source>
        <dbReference type="ARBA" id="ARBA00034923"/>
    </source>
</evidence>